<comment type="caution">
    <text evidence="1">The sequence shown here is derived from an EMBL/GenBank/DDBJ whole genome shotgun (WGS) entry which is preliminary data.</text>
</comment>
<dbReference type="RefSeq" id="WP_007555128.1">
    <property type="nucleotide sequence ID" value="NZ_AENT01000028.1"/>
</dbReference>
<organism evidence="1 2">
    <name type="scientific">Dialister micraerophilus UPII 345-E</name>
    <dbReference type="NCBI Taxonomy" id="910314"/>
    <lineage>
        <taxon>Bacteria</taxon>
        <taxon>Bacillati</taxon>
        <taxon>Bacillota</taxon>
        <taxon>Negativicutes</taxon>
        <taxon>Veillonellales</taxon>
        <taxon>Veillonellaceae</taxon>
        <taxon>Dialister</taxon>
    </lineage>
</organism>
<reference evidence="1 2" key="1">
    <citation type="submission" date="2010-11" db="EMBL/GenBank/DDBJ databases">
        <authorList>
            <person name="Durkin A.S."/>
            <person name="Madupu R."/>
            <person name="Torralba M."/>
            <person name="Gillis M."/>
            <person name="Methe B."/>
            <person name="Sutton G."/>
            <person name="Nelson K.E."/>
        </authorList>
    </citation>
    <scope>NUCLEOTIDE SEQUENCE [LARGE SCALE GENOMIC DNA]</scope>
    <source>
        <strain evidence="1 2">UPII 345-E</strain>
    </source>
</reference>
<evidence type="ECO:0000313" key="2">
    <source>
        <dbReference type="Proteomes" id="UP000004594"/>
    </source>
</evidence>
<dbReference type="AlphaFoldDB" id="E4LA93"/>
<protein>
    <submittedName>
        <fullName evidence="1">Uncharacterized protein</fullName>
    </submittedName>
</protein>
<sequence>MCQWASLATQVLGMGIQNHYQRKMAEMQAQGVHKETNYALQNLEQNRQDAYDAAVNEITKTRMNQLQLDSQVEASVLETMEGKTADRILRTTKGRSVRGAQSVEDNYQRQSNEIDLNKETTVLSANERLKSIKKAGTPNAMGQILGIATSYMNMRSGMEMQAVKDEYYTRQTATPWMKGASDEALWGQRQPLQPLQPHIPNTSITGYARPYYYGDSPWATALPTRKLKIKKG</sequence>
<dbReference type="InterPro" id="IPR038996">
    <property type="entry name" value="Gp14"/>
</dbReference>
<dbReference type="Pfam" id="PF24072">
    <property type="entry name" value="T7_gp14"/>
    <property type="match status" value="1"/>
</dbReference>
<evidence type="ECO:0000313" key="1">
    <source>
        <dbReference type="EMBL" id="EFR42266.1"/>
    </source>
</evidence>
<proteinExistence type="predicted"/>
<dbReference type="EMBL" id="AENT01000028">
    <property type="protein sequence ID" value="EFR42266.1"/>
    <property type="molecule type" value="Genomic_DNA"/>
</dbReference>
<dbReference type="Proteomes" id="UP000004594">
    <property type="component" value="Unassembled WGS sequence"/>
</dbReference>
<dbReference type="eggNOG" id="ENOG50343DA">
    <property type="taxonomic scope" value="Bacteria"/>
</dbReference>
<name>E4LA93_9FIRM</name>
<accession>E4LA93</accession>
<gene>
    <name evidence="1" type="ORF">HMPREF9220_0723</name>
</gene>
<dbReference type="OrthoDB" id="9985740at2"/>